<organism evidence="1 2">
    <name type="scientific">Streptomyces pseudovenezuelae</name>
    <dbReference type="NCBI Taxonomy" id="67350"/>
    <lineage>
        <taxon>Bacteria</taxon>
        <taxon>Bacillati</taxon>
        <taxon>Actinomycetota</taxon>
        <taxon>Actinomycetes</taxon>
        <taxon>Kitasatosporales</taxon>
        <taxon>Streptomycetaceae</taxon>
        <taxon>Streptomyces</taxon>
        <taxon>Streptomyces aurantiacus group</taxon>
    </lineage>
</organism>
<dbReference type="EMBL" id="LMWM01000019">
    <property type="protein sequence ID" value="KUM86848.1"/>
    <property type="molecule type" value="Genomic_DNA"/>
</dbReference>
<sequence length="108" mass="11788">MRPRPSRCRRRPGGLRNADPVFTVDPLLGTIADAPALATLVGGLARLVWLSDQDLRRIPVHGPTPVYPHSLIWRSDNSHPSLAALRAHLHATRPEQPGAGTWAPGWAQ</sequence>
<dbReference type="Proteomes" id="UP000053039">
    <property type="component" value="Unassembled WGS sequence"/>
</dbReference>
<reference evidence="1 2" key="1">
    <citation type="submission" date="2015-10" db="EMBL/GenBank/DDBJ databases">
        <title>Draft genome sequence of Streptomyces pseudovenezuelae DSM 40212, type strain for the species Streptomyces pseudovenezuelae.</title>
        <authorList>
            <person name="Ruckert C."/>
            <person name="Winkler A."/>
            <person name="Kalinowski J."/>
            <person name="Kampfer P."/>
            <person name="Glaeser S."/>
        </authorList>
    </citation>
    <scope>NUCLEOTIDE SEQUENCE [LARGE SCALE GENOMIC DNA]</scope>
    <source>
        <strain evidence="1 2">DSM 40212</strain>
    </source>
</reference>
<evidence type="ECO:0000313" key="2">
    <source>
        <dbReference type="Proteomes" id="UP000053039"/>
    </source>
</evidence>
<gene>
    <name evidence="1" type="ORF">AQI94_19480</name>
</gene>
<name>A0A101N5E0_9ACTN</name>
<comment type="caution">
    <text evidence="1">The sequence shown here is derived from an EMBL/GenBank/DDBJ whole genome shotgun (WGS) entry which is preliminary data.</text>
</comment>
<accession>A0A101N5E0</accession>
<dbReference type="AlphaFoldDB" id="A0A101N5E0"/>
<evidence type="ECO:0000313" key="1">
    <source>
        <dbReference type="EMBL" id="KUM86848.1"/>
    </source>
</evidence>
<protein>
    <submittedName>
        <fullName evidence="1">Uncharacterized protein</fullName>
    </submittedName>
</protein>
<proteinExistence type="predicted"/>